<comment type="similarity">
    <text evidence="2 8">Belongs to the N-acetylmuramoyl-L-alanine amidase 2 family.</text>
</comment>
<dbReference type="SMART" id="SM00644">
    <property type="entry name" value="Ami_2"/>
    <property type="match status" value="1"/>
</dbReference>
<dbReference type="Pfam" id="PF01510">
    <property type="entry name" value="Amidase_2"/>
    <property type="match status" value="1"/>
</dbReference>
<keyword evidence="6 8" id="KW-0391">Immunity</keyword>
<keyword evidence="7" id="KW-1015">Disulfide bond</keyword>
<dbReference type="InterPro" id="IPR002502">
    <property type="entry name" value="Amidase_domain"/>
</dbReference>
<keyword evidence="5 10" id="KW-0732">Signal</keyword>
<keyword evidence="4 8" id="KW-0399">Innate immunity</keyword>
<evidence type="ECO:0000256" key="7">
    <source>
        <dbReference type="ARBA" id="ARBA00023157"/>
    </source>
</evidence>
<protein>
    <recommendedName>
        <fullName evidence="8">Peptidoglycan-recognition protein</fullName>
    </recommendedName>
</protein>
<evidence type="ECO:0000259" key="11">
    <source>
        <dbReference type="SMART" id="SM00644"/>
    </source>
</evidence>
<dbReference type="GO" id="GO:0009253">
    <property type="term" value="P:peptidoglycan catabolic process"/>
    <property type="evidence" value="ECO:0007669"/>
    <property type="project" value="InterPro"/>
</dbReference>
<evidence type="ECO:0000313" key="14">
    <source>
        <dbReference type="Proteomes" id="UP000606786"/>
    </source>
</evidence>
<dbReference type="PANTHER" id="PTHR11022">
    <property type="entry name" value="PEPTIDOGLYCAN RECOGNITION PROTEIN"/>
    <property type="match status" value="1"/>
</dbReference>
<dbReference type="CDD" id="cd06583">
    <property type="entry name" value="PGRP"/>
    <property type="match status" value="1"/>
</dbReference>
<evidence type="ECO:0000256" key="2">
    <source>
        <dbReference type="ARBA" id="ARBA00007553"/>
    </source>
</evidence>
<organism evidence="13 14">
    <name type="scientific">Ceratitis capitata</name>
    <name type="common">Mediterranean fruit fly</name>
    <name type="synonym">Tephritis capitata</name>
    <dbReference type="NCBI Taxonomy" id="7213"/>
    <lineage>
        <taxon>Eukaryota</taxon>
        <taxon>Metazoa</taxon>
        <taxon>Ecdysozoa</taxon>
        <taxon>Arthropoda</taxon>
        <taxon>Hexapoda</taxon>
        <taxon>Insecta</taxon>
        <taxon>Pterygota</taxon>
        <taxon>Neoptera</taxon>
        <taxon>Endopterygota</taxon>
        <taxon>Diptera</taxon>
        <taxon>Brachycera</taxon>
        <taxon>Muscomorpha</taxon>
        <taxon>Tephritoidea</taxon>
        <taxon>Tephritidae</taxon>
        <taxon>Ceratitis</taxon>
        <taxon>Ceratitis</taxon>
    </lineage>
</organism>
<dbReference type="Proteomes" id="UP000606786">
    <property type="component" value="Unassembled WGS sequence"/>
</dbReference>
<evidence type="ECO:0000256" key="6">
    <source>
        <dbReference type="ARBA" id="ARBA00022859"/>
    </source>
</evidence>
<feature type="domain" description="Peptidoglycan recognition protein family" evidence="12">
    <location>
        <begin position="23"/>
        <end position="165"/>
    </location>
</feature>
<dbReference type="GO" id="GO:0045087">
    <property type="term" value="P:innate immune response"/>
    <property type="evidence" value="ECO:0007669"/>
    <property type="project" value="UniProtKB-KW"/>
</dbReference>
<name>A0A811VA58_CERCA</name>
<reference evidence="13" key="1">
    <citation type="submission" date="2020-11" db="EMBL/GenBank/DDBJ databases">
        <authorList>
            <person name="Whitehead M."/>
        </authorList>
    </citation>
    <scope>NUCLEOTIDE SEQUENCE</scope>
    <source>
        <strain evidence="13">EGII</strain>
    </source>
</reference>
<dbReference type="SMART" id="SM00701">
    <property type="entry name" value="PGRP"/>
    <property type="match status" value="1"/>
</dbReference>
<accession>A0A811VA58</accession>
<comment type="subcellular location">
    <subcellularLocation>
        <location evidence="1">Secreted</location>
    </subcellularLocation>
</comment>
<keyword evidence="3" id="KW-0964">Secreted</keyword>
<evidence type="ECO:0000256" key="8">
    <source>
        <dbReference type="PIRNR" id="PIRNR037945"/>
    </source>
</evidence>
<gene>
    <name evidence="13" type="ORF">CCAP1982_LOCUS19951</name>
</gene>
<dbReference type="EMBL" id="CAJHJT010000056">
    <property type="protein sequence ID" value="CAD7011841.1"/>
    <property type="molecule type" value="Genomic_DNA"/>
</dbReference>
<evidence type="ECO:0000313" key="13">
    <source>
        <dbReference type="EMBL" id="CAD7011841.1"/>
    </source>
</evidence>
<evidence type="ECO:0000256" key="9">
    <source>
        <dbReference type="PIRSR" id="PIRSR037945-1"/>
    </source>
</evidence>
<dbReference type="InterPro" id="IPR036505">
    <property type="entry name" value="Amidase/PGRP_sf"/>
</dbReference>
<evidence type="ECO:0000256" key="5">
    <source>
        <dbReference type="ARBA" id="ARBA00022729"/>
    </source>
</evidence>
<dbReference type="InterPro" id="IPR006619">
    <property type="entry name" value="PGRP_domain_met/bac"/>
</dbReference>
<evidence type="ECO:0000259" key="12">
    <source>
        <dbReference type="SMART" id="SM00701"/>
    </source>
</evidence>
<evidence type="ECO:0000256" key="3">
    <source>
        <dbReference type="ARBA" id="ARBA00022525"/>
    </source>
</evidence>
<keyword evidence="14" id="KW-1185">Reference proteome</keyword>
<dbReference type="SUPFAM" id="SSF55846">
    <property type="entry name" value="N-acetylmuramoyl-L-alanine amidase-like"/>
    <property type="match status" value="1"/>
</dbReference>
<dbReference type="GO" id="GO:0005576">
    <property type="term" value="C:extracellular region"/>
    <property type="evidence" value="ECO:0007669"/>
    <property type="project" value="UniProtKB-SubCell"/>
</dbReference>
<dbReference type="GO" id="GO:0008270">
    <property type="term" value="F:zinc ion binding"/>
    <property type="evidence" value="ECO:0007669"/>
    <property type="project" value="InterPro"/>
</dbReference>
<dbReference type="AlphaFoldDB" id="A0A811VA58"/>
<dbReference type="InterPro" id="IPR017331">
    <property type="entry name" value="Peptidoglycan_recognition"/>
</dbReference>
<dbReference type="Gene3D" id="3.40.80.10">
    <property type="entry name" value="Peptidoglycan recognition protein-like"/>
    <property type="match status" value="1"/>
</dbReference>
<evidence type="ECO:0000256" key="4">
    <source>
        <dbReference type="ARBA" id="ARBA00022588"/>
    </source>
</evidence>
<feature type="chain" id="PRO_5032463248" description="Peptidoglycan-recognition protein" evidence="10">
    <location>
        <begin position="23"/>
        <end position="186"/>
    </location>
</feature>
<dbReference type="GO" id="GO:0042834">
    <property type="term" value="F:peptidoglycan binding"/>
    <property type="evidence" value="ECO:0007669"/>
    <property type="project" value="InterPro"/>
</dbReference>
<dbReference type="PANTHER" id="PTHR11022:SF75">
    <property type="entry name" value="PEPTIDOGLYCAN-RECOGNITION PROTEIN SB1-RELATED"/>
    <property type="match status" value="1"/>
</dbReference>
<feature type="disulfide bond" evidence="9">
    <location>
        <begin position="59"/>
        <end position="65"/>
    </location>
</feature>
<proteinExistence type="inferred from homology"/>
<dbReference type="InterPro" id="IPR015510">
    <property type="entry name" value="PGRP"/>
</dbReference>
<dbReference type="FunFam" id="3.40.80.10:FF:000001">
    <property type="entry name" value="Peptidoglycan recognition protein 1"/>
    <property type="match status" value="1"/>
</dbReference>
<dbReference type="OrthoDB" id="10001926at2759"/>
<feature type="signal peptide" evidence="10">
    <location>
        <begin position="1"/>
        <end position="22"/>
    </location>
</feature>
<dbReference type="GO" id="GO:0008745">
    <property type="term" value="F:N-acetylmuramoyl-L-alanine amidase activity"/>
    <property type="evidence" value="ECO:0007669"/>
    <property type="project" value="InterPro"/>
</dbReference>
<evidence type="ECO:0000256" key="10">
    <source>
        <dbReference type="SAM" id="SignalP"/>
    </source>
</evidence>
<feature type="domain" description="N-acetylmuramoyl-L-alanine amidase" evidence="11">
    <location>
        <begin position="34"/>
        <end position="171"/>
    </location>
</feature>
<dbReference type="PIRSF" id="PIRSF037945">
    <property type="entry name" value="PGRPs"/>
    <property type="match status" value="1"/>
</dbReference>
<evidence type="ECO:0000256" key="1">
    <source>
        <dbReference type="ARBA" id="ARBA00004613"/>
    </source>
</evidence>
<sequence>MSYNSPFLLLTVGVLCLHTVVGVNIISRAQWGARAPTSTSYLSNGLSIAVIHHTASAYCSTQADCSQQVRIIQKYHMDSSGWDDIGYNFLIGGDGQVYEGRGWNIVGAHVTKRNSKSIGISFIGNYNNNRPTAAQITAAKALLATAVSKGQLKSDYALYGHRHFKATECPGNNLYNEIKTWPRFKV</sequence>
<comment type="caution">
    <text evidence="13">The sequence shown here is derived from an EMBL/GenBank/DDBJ whole genome shotgun (WGS) entry which is preliminary data.</text>
</comment>